<evidence type="ECO:0000313" key="1">
    <source>
        <dbReference type="EMBL" id="WVZ98330.1"/>
    </source>
</evidence>
<organism evidence="1 2">
    <name type="scientific">Paspalum notatum var. saurae</name>
    <dbReference type="NCBI Taxonomy" id="547442"/>
    <lineage>
        <taxon>Eukaryota</taxon>
        <taxon>Viridiplantae</taxon>
        <taxon>Streptophyta</taxon>
        <taxon>Embryophyta</taxon>
        <taxon>Tracheophyta</taxon>
        <taxon>Spermatophyta</taxon>
        <taxon>Magnoliopsida</taxon>
        <taxon>Liliopsida</taxon>
        <taxon>Poales</taxon>
        <taxon>Poaceae</taxon>
        <taxon>PACMAD clade</taxon>
        <taxon>Panicoideae</taxon>
        <taxon>Andropogonodae</taxon>
        <taxon>Paspaleae</taxon>
        <taxon>Paspalinae</taxon>
        <taxon>Paspalum</taxon>
    </lineage>
</organism>
<reference evidence="1 2" key="1">
    <citation type="submission" date="2024-02" db="EMBL/GenBank/DDBJ databases">
        <title>High-quality chromosome-scale genome assembly of Pensacola bahiagrass (Paspalum notatum Flugge var. saurae).</title>
        <authorList>
            <person name="Vega J.M."/>
            <person name="Podio M."/>
            <person name="Orjuela J."/>
            <person name="Siena L.A."/>
            <person name="Pessino S.C."/>
            <person name="Combes M.C."/>
            <person name="Mariac C."/>
            <person name="Albertini E."/>
            <person name="Pupilli F."/>
            <person name="Ortiz J.P.A."/>
            <person name="Leblanc O."/>
        </authorList>
    </citation>
    <scope>NUCLEOTIDE SEQUENCE [LARGE SCALE GENOMIC DNA]</scope>
    <source>
        <strain evidence="1">R1</strain>
        <tissue evidence="1">Leaf</tissue>
    </source>
</reference>
<name>A0AAQ3UXW4_PASNO</name>
<keyword evidence="2" id="KW-1185">Reference proteome</keyword>
<proteinExistence type="predicted"/>
<accession>A0AAQ3UXW4</accession>
<gene>
    <name evidence="1" type="ORF">U9M48_043789</name>
</gene>
<dbReference type="EMBL" id="CP144754">
    <property type="protein sequence ID" value="WVZ98330.1"/>
    <property type="molecule type" value="Genomic_DNA"/>
</dbReference>
<evidence type="ECO:0000313" key="2">
    <source>
        <dbReference type="Proteomes" id="UP001341281"/>
    </source>
</evidence>
<dbReference type="Proteomes" id="UP001341281">
    <property type="component" value="Chromosome 10"/>
</dbReference>
<dbReference type="AlphaFoldDB" id="A0AAQ3UXW4"/>
<sequence length="126" mass="13041">MLGGLPSVPLLVQATPPSPSSAHSRICTVGGILIDVGAAASRFVRLGRVPGYGYAICCGRLSAVVMICVGDEDDGVAFGRCSLRGGVVMVPALFLVLRVVPNLAGYRFPLVTIAHNGNLVNYHAHG</sequence>
<protein>
    <submittedName>
        <fullName evidence="1">Uncharacterized protein</fullName>
    </submittedName>
</protein>